<sequence>MGWFYSSRVVFGRGVPEPPSAENTTSIEVAMLSRPARPPRHHHDALACHDIVATALGVATARCIVTTAEIGETSQQWQGARRVESPDPWAATTKIGSLAWAEGRVLGVVTVGIRARSLTGLVVDLNCNEKRRQARELMEQQGESDMPAPGQVQEDVSTEESVAQPQEAAAIAVAGPSTREHGSLGRRKWEVSLQYLPQQY</sequence>
<feature type="region of interest" description="Disordered" evidence="1">
    <location>
        <begin position="135"/>
        <end position="166"/>
    </location>
</feature>
<dbReference type="Proteomes" id="UP000652761">
    <property type="component" value="Unassembled WGS sequence"/>
</dbReference>
<protein>
    <submittedName>
        <fullName evidence="2">Uncharacterized protein</fullName>
    </submittedName>
</protein>
<dbReference type="AlphaFoldDB" id="A0A843X355"/>
<evidence type="ECO:0000256" key="1">
    <source>
        <dbReference type="SAM" id="MobiDB-lite"/>
    </source>
</evidence>
<gene>
    <name evidence="2" type="ORF">Taro_046933</name>
</gene>
<reference evidence="2" key="1">
    <citation type="submission" date="2017-07" db="EMBL/GenBank/DDBJ databases">
        <title>Taro Niue Genome Assembly and Annotation.</title>
        <authorList>
            <person name="Atibalentja N."/>
            <person name="Keating K."/>
            <person name="Fields C.J."/>
        </authorList>
    </citation>
    <scope>NUCLEOTIDE SEQUENCE</scope>
    <source>
        <strain evidence="2">Niue_2</strain>
        <tissue evidence="2">Leaf</tissue>
    </source>
</reference>
<comment type="caution">
    <text evidence="2">The sequence shown here is derived from an EMBL/GenBank/DDBJ whole genome shotgun (WGS) entry which is preliminary data.</text>
</comment>
<proteinExistence type="predicted"/>
<dbReference type="EMBL" id="NMUH01005921">
    <property type="protein sequence ID" value="MQM14008.1"/>
    <property type="molecule type" value="Genomic_DNA"/>
</dbReference>
<keyword evidence="3" id="KW-1185">Reference proteome</keyword>
<evidence type="ECO:0000313" key="3">
    <source>
        <dbReference type="Proteomes" id="UP000652761"/>
    </source>
</evidence>
<accession>A0A843X355</accession>
<evidence type="ECO:0000313" key="2">
    <source>
        <dbReference type="EMBL" id="MQM14008.1"/>
    </source>
</evidence>
<name>A0A843X355_COLES</name>
<organism evidence="2 3">
    <name type="scientific">Colocasia esculenta</name>
    <name type="common">Wild taro</name>
    <name type="synonym">Arum esculentum</name>
    <dbReference type="NCBI Taxonomy" id="4460"/>
    <lineage>
        <taxon>Eukaryota</taxon>
        <taxon>Viridiplantae</taxon>
        <taxon>Streptophyta</taxon>
        <taxon>Embryophyta</taxon>
        <taxon>Tracheophyta</taxon>
        <taxon>Spermatophyta</taxon>
        <taxon>Magnoliopsida</taxon>
        <taxon>Liliopsida</taxon>
        <taxon>Araceae</taxon>
        <taxon>Aroideae</taxon>
        <taxon>Colocasieae</taxon>
        <taxon>Colocasia</taxon>
    </lineage>
</organism>